<feature type="region of interest" description="Disordered" evidence="1">
    <location>
        <begin position="461"/>
        <end position="520"/>
    </location>
</feature>
<feature type="region of interest" description="Disordered" evidence="1">
    <location>
        <begin position="149"/>
        <end position="210"/>
    </location>
</feature>
<evidence type="ECO:0000313" key="2">
    <source>
        <dbReference type="EMBL" id="CAK5281913.1"/>
    </source>
</evidence>
<feature type="region of interest" description="Disordered" evidence="1">
    <location>
        <begin position="380"/>
        <end position="446"/>
    </location>
</feature>
<keyword evidence="3" id="KW-1185">Reference proteome</keyword>
<dbReference type="AlphaFoldDB" id="A0AAD2HW98"/>
<feature type="compositionally biased region" description="Low complexity" evidence="1">
    <location>
        <begin position="167"/>
        <end position="177"/>
    </location>
</feature>
<feature type="compositionally biased region" description="Basic and acidic residues" evidence="1">
    <location>
        <begin position="197"/>
        <end position="210"/>
    </location>
</feature>
<feature type="compositionally biased region" description="Polar residues" evidence="1">
    <location>
        <begin position="433"/>
        <end position="443"/>
    </location>
</feature>
<feature type="compositionally biased region" description="Basic and acidic residues" evidence="1">
    <location>
        <begin position="410"/>
        <end position="423"/>
    </location>
</feature>
<proteinExistence type="predicted"/>
<organism evidence="2 3">
    <name type="scientific">Mycena citricolor</name>
    <dbReference type="NCBI Taxonomy" id="2018698"/>
    <lineage>
        <taxon>Eukaryota</taxon>
        <taxon>Fungi</taxon>
        <taxon>Dikarya</taxon>
        <taxon>Basidiomycota</taxon>
        <taxon>Agaricomycotina</taxon>
        <taxon>Agaricomycetes</taxon>
        <taxon>Agaricomycetidae</taxon>
        <taxon>Agaricales</taxon>
        <taxon>Marasmiineae</taxon>
        <taxon>Mycenaceae</taxon>
        <taxon>Mycena</taxon>
    </lineage>
</organism>
<gene>
    <name evidence="2" type="ORF">MYCIT1_LOCUS33270</name>
</gene>
<sequence>MNRGRNVGEGGRRHASRGDRWRVSYEAVSWSFSPEMETGSPGDCGASRAKRGFAAGLFRRRPQPPPPDDPPDNACDIDLNADLIDVKGALDAVLCYEFATGFHVSCHEDSDGDDQASTSWIGSADAEEEGERKSDDAYAVQCRAGSLSLSSPVSSARSESDLDGSDLTDLSSSTSGSIALPRTPPPLSYAGTMGQEKSADDKAEHQRGLDRTPFLRTASPARAGRLNAQATTFVPSPKRPGTSAPKEFVFPTLNPVSSTSTGESSSTRVPSPFDAGFVFPAGSGLDAPAVPVIRMAKDEQGFYSAADVEHGSSSVRTGDKSRRTTRPAMSSTRSIVDRLRLAGRAAEALSPGSMLSPLPSVSALPEATIRSASRPSISISVSDYSDDREKEDDSGGWIGLDTATDQHSAGADENRSARTRDLFRALAGRRSRSTPPGASSTTEVKPVIVKDDDGWIEGAALVVPEKHAPKGKGGGPKRSSVDIGAEKPGAQQRKEGRSAATAAAKRDHRPPTHAKSSSYSYPTLRPVYPPHGYYCNPPSIHVPGAPVPVPVPVMPHPVAYTQAQMQAAAYMQMYQHHYHHSGAAYPPVVGYVPSAR</sequence>
<reference evidence="2" key="1">
    <citation type="submission" date="2023-11" db="EMBL/GenBank/DDBJ databases">
        <authorList>
            <person name="De Vega J J."/>
            <person name="De Vega J J."/>
        </authorList>
    </citation>
    <scope>NUCLEOTIDE SEQUENCE</scope>
</reference>
<evidence type="ECO:0000313" key="3">
    <source>
        <dbReference type="Proteomes" id="UP001295794"/>
    </source>
</evidence>
<dbReference type="Proteomes" id="UP001295794">
    <property type="component" value="Unassembled WGS sequence"/>
</dbReference>
<evidence type="ECO:0000256" key="1">
    <source>
        <dbReference type="SAM" id="MobiDB-lite"/>
    </source>
</evidence>
<feature type="region of interest" description="Disordered" evidence="1">
    <location>
        <begin position="307"/>
        <end position="332"/>
    </location>
</feature>
<protein>
    <submittedName>
        <fullName evidence="2">Uncharacterized protein</fullName>
    </submittedName>
</protein>
<dbReference type="EMBL" id="CAVNYO010000444">
    <property type="protein sequence ID" value="CAK5281913.1"/>
    <property type="molecule type" value="Genomic_DNA"/>
</dbReference>
<accession>A0AAD2HW98</accession>
<name>A0AAD2HW98_9AGAR</name>
<comment type="caution">
    <text evidence="2">The sequence shown here is derived from an EMBL/GenBank/DDBJ whole genome shotgun (WGS) entry which is preliminary data.</text>
</comment>